<dbReference type="InterPro" id="IPR000527">
    <property type="entry name" value="Flag_Lring"/>
</dbReference>
<keyword evidence="5 11" id="KW-0732">Signal</keyword>
<evidence type="ECO:0000256" key="6">
    <source>
        <dbReference type="ARBA" id="ARBA00023136"/>
    </source>
</evidence>
<evidence type="ECO:0000256" key="8">
    <source>
        <dbReference type="ARBA" id="ARBA00023143"/>
    </source>
</evidence>
<evidence type="ECO:0000256" key="4">
    <source>
        <dbReference type="ARBA" id="ARBA00011439"/>
    </source>
</evidence>
<dbReference type="NCBIfam" id="NF001304">
    <property type="entry name" value="PRK00249.1-4"/>
    <property type="match status" value="1"/>
</dbReference>
<comment type="function">
    <text evidence="1 11">Assembles around the rod to form the L-ring and probably protects the motor/basal body from shearing forces during rotation.</text>
</comment>
<evidence type="ECO:0000256" key="9">
    <source>
        <dbReference type="ARBA" id="ARBA00023237"/>
    </source>
</evidence>
<evidence type="ECO:0000256" key="11">
    <source>
        <dbReference type="HAMAP-Rule" id="MF_00415"/>
    </source>
</evidence>
<sequence length="219" mass="22906">MRIVIGIAALALGACASSPPHETYSLPPEAVATPVPVANGSIYASTQNIALFEDRKARQVGDVLTVLLVEKTDAKKSAATNTSKDGSFSMPGPTMFGRPVTAGGTEILDFDISGERAFNGAGGSTQSNALTGSVSVLIAQVLPNGNFVVRGEKQIAINRGSETVAIEGIVRPADIAADNSVRSDRVANARIHYGGRGELADANSQGWLSRFFNSPWFPF</sequence>
<dbReference type="PRINTS" id="PR01008">
    <property type="entry name" value="FLGLRINGFLGH"/>
</dbReference>
<dbReference type="OrthoDB" id="9789463at2"/>
<organism evidence="13 14">
    <name type="scientific">Sinimarinibacterium flocculans</name>
    <dbReference type="NCBI Taxonomy" id="985250"/>
    <lineage>
        <taxon>Bacteria</taxon>
        <taxon>Pseudomonadati</taxon>
        <taxon>Pseudomonadota</taxon>
        <taxon>Gammaproteobacteria</taxon>
        <taxon>Nevskiales</taxon>
        <taxon>Nevskiaceae</taxon>
        <taxon>Sinimarinibacterium</taxon>
    </lineage>
</organism>
<keyword evidence="7" id="KW-0564">Palmitate</keyword>
<dbReference type="RefSeq" id="WP_110266224.1">
    <property type="nucleotide sequence ID" value="NZ_CAWNXA010000009.1"/>
</dbReference>
<evidence type="ECO:0000313" key="14">
    <source>
        <dbReference type="Proteomes" id="UP000248330"/>
    </source>
</evidence>
<name>A0A318E3Q6_9GAMM</name>
<accession>A0A318E3Q6</accession>
<reference evidence="13 14" key="1">
    <citation type="submission" date="2018-04" db="EMBL/GenBank/DDBJ databases">
        <title>Genomic Encyclopedia of Type Strains, Phase IV (KMG-IV): sequencing the most valuable type-strain genomes for metagenomic binning, comparative biology and taxonomic classification.</title>
        <authorList>
            <person name="Goeker M."/>
        </authorList>
    </citation>
    <scope>NUCLEOTIDE SEQUENCE [LARGE SCALE GENOMIC DNA]</scope>
    <source>
        <strain evidence="13 14">DSM 104150</strain>
    </source>
</reference>
<feature type="chain" id="PRO_5016292538" description="Flagellar L-ring protein" evidence="12">
    <location>
        <begin position="17"/>
        <end position="219"/>
    </location>
</feature>
<evidence type="ECO:0000256" key="12">
    <source>
        <dbReference type="SAM" id="SignalP"/>
    </source>
</evidence>
<keyword evidence="9 11" id="KW-0998">Cell outer membrane</keyword>
<evidence type="ECO:0000256" key="2">
    <source>
        <dbReference type="ARBA" id="ARBA00004635"/>
    </source>
</evidence>
<dbReference type="PANTHER" id="PTHR34933:SF1">
    <property type="entry name" value="FLAGELLAR L-RING PROTEIN"/>
    <property type="match status" value="1"/>
</dbReference>
<keyword evidence="14" id="KW-1185">Reference proteome</keyword>
<evidence type="ECO:0000313" key="13">
    <source>
        <dbReference type="EMBL" id="PXV65778.1"/>
    </source>
</evidence>
<feature type="signal peptide" evidence="12">
    <location>
        <begin position="1"/>
        <end position="16"/>
    </location>
</feature>
<dbReference type="PROSITE" id="PS51257">
    <property type="entry name" value="PROKAR_LIPOPROTEIN"/>
    <property type="match status" value="1"/>
</dbReference>
<evidence type="ECO:0000256" key="7">
    <source>
        <dbReference type="ARBA" id="ARBA00023139"/>
    </source>
</evidence>
<comment type="caution">
    <text evidence="13">The sequence shown here is derived from an EMBL/GenBank/DDBJ whole genome shotgun (WGS) entry which is preliminary data.</text>
</comment>
<evidence type="ECO:0000256" key="1">
    <source>
        <dbReference type="ARBA" id="ARBA00002591"/>
    </source>
</evidence>
<keyword evidence="8 11" id="KW-0975">Bacterial flagellum</keyword>
<evidence type="ECO:0000256" key="5">
    <source>
        <dbReference type="ARBA" id="ARBA00022729"/>
    </source>
</evidence>
<keyword evidence="13" id="KW-0966">Cell projection</keyword>
<dbReference type="Pfam" id="PF02107">
    <property type="entry name" value="FlgH"/>
    <property type="match status" value="1"/>
</dbReference>
<proteinExistence type="inferred from homology"/>
<dbReference type="GO" id="GO:0009427">
    <property type="term" value="C:bacterial-type flagellum basal body, distal rod, L ring"/>
    <property type="evidence" value="ECO:0007669"/>
    <property type="project" value="InterPro"/>
</dbReference>
<dbReference type="EMBL" id="QICN01000009">
    <property type="protein sequence ID" value="PXV65778.1"/>
    <property type="molecule type" value="Genomic_DNA"/>
</dbReference>
<comment type="subunit">
    <text evidence="4 11">The basal body constitutes a major portion of the flagellar organelle and consists of four rings (L,P,S, and M) mounted on a central rod.</text>
</comment>
<evidence type="ECO:0000256" key="10">
    <source>
        <dbReference type="ARBA" id="ARBA00023288"/>
    </source>
</evidence>
<comment type="similarity">
    <text evidence="3 11">Belongs to the FlgH family.</text>
</comment>
<dbReference type="PANTHER" id="PTHR34933">
    <property type="entry name" value="FLAGELLAR L-RING PROTEIN"/>
    <property type="match status" value="1"/>
</dbReference>
<dbReference type="Proteomes" id="UP000248330">
    <property type="component" value="Unassembled WGS sequence"/>
</dbReference>
<comment type="subcellular location">
    <subcellularLocation>
        <location evidence="11">Cell outer membrane</location>
        <topology evidence="11">Lipid-anchor</topology>
    </subcellularLocation>
    <subcellularLocation>
        <location evidence="11">Bacterial flagellum basal body</location>
    </subcellularLocation>
    <subcellularLocation>
        <location evidence="2">Membrane</location>
        <topology evidence="2">Lipid-anchor</topology>
    </subcellularLocation>
</comment>
<keyword evidence="10 11" id="KW-0449">Lipoprotein</keyword>
<dbReference type="HAMAP" id="MF_00415">
    <property type="entry name" value="FlgH"/>
    <property type="match status" value="1"/>
</dbReference>
<keyword evidence="6 11" id="KW-0472">Membrane</keyword>
<keyword evidence="13" id="KW-0969">Cilium</keyword>
<dbReference type="GO" id="GO:0003774">
    <property type="term" value="F:cytoskeletal motor activity"/>
    <property type="evidence" value="ECO:0007669"/>
    <property type="project" value="InterPro"/>
</dbReference>
<keyword evidence="13" id="KW-0282">Flagellum</keyword>
<dbReference type="AlphaFoldDB" id="A0A318E3Q6"/>
<dbReference type="GO" id="GO:0009279">
    <property type="term" value="C:cell outer membrane"/>
    <property type="evidence" value="ECO:0007669"/>
    <property type="project" value="UniProtKB-SubCell"/>
</dbReference>
<evidence type="ECO:0000256" key="3">
    <source>
        <dbReference type="ARBA" id="ARBA00006929"/>
    </source>
</evidence>
<gene>
    <name evidence="11" type="primary">flgH</name>
    <name evidence="13" type="ORF">C8D93_109157</name>
</gene>
<dbReference type="GO" id="GO:0071973">
    <property type="term" value="P:bacterial-type flagellum-dependent cell motility"/>
    <property type="evidence" value="ECO:0007669"/>
    <property type="project" value="InterPro"/>
</dbReference>
<protein>
    <recommendedName>
        <fullName evidence="11">Flagellar L-ring protein</fullName>
    </recommendedName>
    <alternativeName>
        <fullName evidence="11">Basal body L-ring protein</fullName>
    </alternativeName>
</protein>